<gene>
    <name evidence="3" type="ORF">JBS370_LOCUS39337</name>
</gene>
<keyword evidence="2" id="KW-0732">Signal</keyword>
<evidence type="ECO:0000313" key="3">
    <source>
        <dbReference type="EMBL" id="CAF4268415.1"/>
    </source>
</evidence>
<feature type="non-terminal residue" evidence="3">
    <location>
        <position position="1"/>
    </location>
</feature>
<comment type="caution">
    <text evidence="3">The sequence shown here is derived from an EMBL/GenBank/DDBJ whole genome shotgun (WGS) entry which is preliminary data.</text>
</comment>
<feature type="signal peptide" evidence="2">
    <location>
        <begin position="1"/>
        <end position="22"/>
    </location>
</feature>
<dbReference type="AlphaFoldDB" id="A0A820FRN8"/>
<evidence type="ECO:0000256" key="1">
    <source>
        <dbReference type="SAM" id="MobiDB-lite"/>
    </source>
</evidence>
<protein>
    <submittedName>
        <fullName evidence="3">Uncharacterized protein</fullName>
    </submittedName>
</protein>
<feature type="region of interest" description="Disordered" evidence="1">
    <location>
        <begin position="59"/>
        <end position="85"/>
    </location>
</feature>
<accession>A0A820FRN8</accession>
<proteinExistence type="predicted"/>
<sequence>MAAMSAKAGILIAFACAPGTIAADKAPNGYVTNGVVNDTKGKQIPYTTSALTQRGICLGSPQKKLTPPTEESAKSSQSILTPIWQ</sequence>
<reference evidence="3" key="1">
    <citation type="submission" date="2021-02" db="EMBL/GenBank/DDBJ databases">
        <authorList>
            <person name="Nowell W R."/>
        </authorList>
    </citation>
    <scope>NUCLEOTIDE SEQUENCE</scope>
</reference>
<name>A0A820FRN8_9BILA</name>
<evidence type="ECO:0000256" key="2">
    <source>
        <dbReference type="SAM" id="SignalP"/>
    </source>
</evidence>
<dbReference type="Proteomes" id="UP000663836">
    <property type="component" value="Unassembled WGS sequence"/>
</dbReference>
<feature type="compositionally biased region" description="Polar residues" evidence="1">
    <location>
        <begin position="74"/>
        <end position="85"/>
    </location>
</feature>
<organism evidence="3 4">
    <name type="scientific">Rotaria sordida</name>
    <dbReference type="NCBI Taxonomy" id="392033"/>
    <lineage>
        <taxon>Eukaryota</taxon>
        <taxon>Metazoa</taxon>
        <taxon>Spiralia</taxon>
        <taxon>Gnathifera</taxon>
        <taxon>Rotifera</taxon>
        <taxon>Eurotatoria</taxon>
        <taxon>Bdelloidea</taxon>
        <taxon>Philodinida</taxon>
        <taxon>Philodinidae</taxon>
        <taxon>Rotaria</taxon>
    </lineage>
</organism>
<dbReference type="EMBL" id="CAJOBD010026613">
    <property type="protein sequence ID" value="CAF4268415.1"/>
    <property type="molecule type" value="Genomic_DNA"/>
</dbReference>
<feature type="chain" id="PRO_5032921665" evidence="2">
    <location>
        <begin position="23"/>
        <end position="85"/>
    </location>
</feature>
<evidence type="ECO:0000313" key="4">
    <source>
        <dbReference type="Proteomes" id="UP000663836"/>
    </source>
</evidence>